<evidence type="ECO:0000313" key="1">
    <source>
        <dbReference type="EMBL" id="VVC94781.1"/>
    </source>
</evidence>
<dbReference type="EMBL" id="FZQP02002115">
    <property type="protein sequence ID" value="VVC94781.1"/>
    <property type="molecule type" value="Genomic_DNA"/>
</dbReference>
<dbReference type="AlphaFoldDB" id="A0A5E4QBH9"/>
<accession>A0A5E4QBH9</accession>
<protein>
    <submittedName>
        <fullName evidence="1">Uncharacterized protein</fullName>
    </submittedName>
</protein>
<organism evidence="1 2">
    <name type="scientific">Leptidea sinapis</name>
    <dbReference type="NCBI Taxonomy" id="189913"/>
    <lineage>
        <taxon>Eukaryota</taxon>
        <taxon>Metazoa</taxon>
        <taxon>Ecdysozoa</taxon>
        <taxon>Arthropoda</taxon>
        <taxon>Hexapoda</taxon>
        <taxon>Insecta</taxon>
        <taxon>Pterygota</taxon>
        <taxon>Neoptera</taxon>
        <taxon>Endopterygota</taxon>
        <taxon>Lepidoptera</taxon>
        <taxon>Glossata</taxon>
        <taxon>Ditrysia</taxon>
        <taxon>Papilionoidea</taxon>
        <taxon>Pieridae</taxon>
        <taxon>Dismorphiinae</taxon>
        <taxon>Leptidea</taxon>
    </lineage>
</organism>
<dbReference type="Proteomes" id="UP000324832">
    <property type="component" value="Unassembled WGS sequence"/>
</dbReference>
<sequence length="71" mass="8063">MDGEKFIKIEIKKEMEDPELSEGTVSRTKERNELQQNCEETINQVGATTAELNVVDNIWDAQEEGHNANTL</sequence>
<keyword evidence="2" id="KW-1185">Reference proteome</keyword>
<gene>
    <name evidence="1" type="ORF">LSINAPIS_LOCUS6659</name>
</gene>
<name>A0A5E4QBH9_9NEOP</name>
<proteinExistence type="predicted"/>
<evidence type="ECO:0000313" key="2">
    <source>
        <dbReference type="Proteomes" id="UP000324832"/>
    </source>
</evidence>
<reference evidence="1 2" key="1">
    <citation type="submission" date="2017-07" db="EMBL/GenBank/DDBJ databases">
        <authorList>
            <person name="Talla V."/>
            <person name="Backstrom N."/>
        </authorList>
    </citation>
    <scope>NUCLEOTIDE SEQUENCE [LARGE SCALE GENOMIC DNA]</scope>
</reference>